<evidence type="ECO:0000256" key="1">
    <source>
        <dbReference type="SAM" id="MobiDB-lite"/>
    </source>
</evidence>
<proteinExistence type="predicted"/>
<feature type="region of interest" description="Disordered" evidence="1">
    <location>
        <begin position="147"/>
        <end position="192"/>
    </location>
</feature>
<dbReference type="SMART" id="SM00255">
    <property type="entry name" value="TIR"/>
    <property type="match status" value="1"/>
</dbReference>
<dbReference type="InterPro" id="IPR000157">
    <property type="entry name" value="TIR_dom"/>
</dbReference>
<evidence type="ECO:0000259" key="2">
    <source>
        <dbReference type="PROSITE" id="PS50104"/>
    </source>
</evidence>
<evidence type="ECO:0000313" key="3">
    <source>
        <dbReference type="EMBL" id="MEJ8645440.1"/>
    </source>
</evidence>
<feature type="domain" description="TIR" evidence="2">
    <location>
        <begin position="12"/>
        <end position="149"/>
    </location>
</feature>
<dbReference type="Pfam" id="PF13676">
    <property type="entry name" value="TIR_2"/>
    <property type="match status" value="1"/>
</dbReference>
<reference evidence="3 4" key="1">
    <citation type="submission" date="2024-03" db="EMBL/GenBank/DDBJ databases">
        <title>Novel Streptomyces species of biotechnological and ecological value are a feature of Machair soil.</title>
        <authorList>
            <person name="Prole J.R."/>
            <person name="Goodfellow M."/>
            <person name="Allenby N."/>
            <person name="Ward A.C."/>
        </authorList>
    </citation>
    <scope>NUCLEOTIDE SEQUENCE [LARGE SCALE GENOMIC DNA]</scope>
    <source>
        <strain evidence="3 4">MS1.HAVA.3</strain>
    </source>
</reference>
<dbReference type="PANTHER" id="PTHR16253">
    <property type="entry name" value="TETRATRICOPEPTIDE REPEAT PROTEIN 22"/>
    <property type="match status" value="1"/>
</dbReference>
<dbReference type="PANTHER" id="PTHR16253:SF0">
    <property type="entry name" value="TETRATRICOPEPTIDE REPEAT PROTEIN 22"/>
    <property type="match status" value="1"/>
</dbReference>
<accession>A0ABU8UCT6</accession>
<dbReference type="InterPro" id="IPR035897">
    <property type="entry name" value="Toll_tir_struct_dom_sf"/>
</dbReference>
<name>A0ABU8UCT6_9ACTN</name>
<protein>
    <submittedName>
        <fullName evidence="3">TIR domain-containing protein</fullName>
    </submittedName>
</protein>
<dbReference type="PROSITE" id="PS50104">
    <property type="entry name" value="TIR"/>
    <property type="match status" value="1"/>
</dbReference>
<dbReference type="InterPro" id="IPR042342">
    <property type="entry name" value="TTC22"/>
</dbReference>
<dbReference type="Gene3D" id="3.40.50.10140">
    <property type="entry name" value="Toll/interleukin-1 receptor homology (TIR) domain"/>
    <property type="match status" value="1"/>
</dbReference>
<gene>
    <name evidence="3" type="ORF">WKI68_37905</name>
</gene>
<organism evidence="3 4">
    <name type="scientific">Streptomyces caledonius</name>
    <dbReference type="NCBI Taxonomy" id="3134107"/>
    <lineage>
        <taxon>Bacteria</taxon>
        <taxon>Bacillati</taxon>
        <taxon>Actinomycetota</taxon>
        <taxon>Actinomycetes</taxon>
        <taxon>Kitasatosporales</taxon>
        <taxon>Streptomycetaceae</taxon>
        <taxon>Streptomyces</taxon>
    </lineage>
</organism>
<evidence type="ECO:0000313" key="4">
    <source>
        <dbReference type="Proteomes" id="UP001382904"/>
    </source>
</evidence>
<comment type="caution">
    <text evidence="3">The sequence shown here is derived from an EMBL/GenBank/DDBJ whole genome shotgun (WGS) entry which is preliminary data.</text>
</comment>
<dbReference type="SUPFAM" id="SSF52200">
    <property type="entry name" value="Toll/Interleukin receptor TIR domain"/>
    <property type="match status" value="1"/>
</dbReference>
<keyword evidence="4" id="KW-1185">Reference proteome</keyword>
<dbReference type="EMBL" id="JBBKAM010000004">
    <property type="protein sequence ID" value="MEJ8645440.1"/>
    <property type="molecule type" value="Genomic_DNA"/>
</dbReference>
<dbReference type="Proteomes" id="UP001382904">
    <property type="component" value="Unassembled WGS sequence"/>
</dbReference>
<sequence length="289" mass="31342">MMTDGQFGAPAREFDFFISYSPADERWAAWIAWTLEEAGYRTVVQAWDFVPGTNFIDFMDRGVSESLAVIAVLSRHYERSTYGRMEWQAALRASPESPERRLLTVRVDEIPIEGLLATITYVDLVGVADTDAARSLLLNRVGQAVDGHARPGRRPGYPGSATAPVRHPEQPNPARPQPSALAGPGWAGRRRPARAPLYPQAAAVGADRAQDAVTVLHLAGPDFGRGREPDSLSRQIRGDLIMLRDAGAPVPDLMVVTGDLTASGSPRECDQALSFLTALRSQLDLSPSG</sequence>